<dbReference type="CDD" id="cd00167">
    <property type="entry name" value="SANT"/>
    <property type="match status" value="2"/>
</dbReference>
<keyword evidence="6" id="KW-0804">Transcription</keyword>
<dbReference type="PANTHER" id="PTHR47995">
    <property type="entry name" value="TRANSCRIPTION FACTOR MYB33-RELATED"/>
    <property type="match status" value="1"/>
</dbReference>
<dbReference type="FunFam" id="1.10.10.60:FF:000001">
    <property type="entry name" value="MYB-related transcription factor"/>
    <property type="match status" value="1"/>
</dbReference>
<reference evidence="13" key="1">
    <citation type="journal article" date="2019" name="Curr. Biol.">
        <title>Genome Sequence of Striga asiatica Provides Insight into the Evolution of Plant Parasitism.</title>
        <authorList>
            <person name="Yoshida S."/>
            <person name="Kim S."/>
            <person name="Wafula E.K."/>
            <person name="Tanskanen J."/>
            <person name="Kim Y.M."/>
            <person name="Honaas L."/>
            <person name="Yang Z."/>
            <person name="Spallek T."/>
            <person name="Conn C.E."/>
            <person name="Ichihashi Y."/>
            <person name="Cheong K."/>
            <person name="Cui S."/>
            <person name="Der J.P."/>
            <person name="Gundlach H."/>
            <person name="Jiao Y."/>
            <person name="Hori C."/>
            <person name="Ishida J.K."/>
            <person name="Kasahara H."/>
            <person name="Kiba T."/>
            <person name="Kim M.S."/>
            <person name="Koo N."/>
            <person name="Laohavisit A."/>
            <person name="Lee Y.H."/>
            <person name="Lumba S."/>
            <person name="McCourt P."/>
            <person name="Mortimer J.C."/>
            <person name="Mutuku J.M."/>
            <person name="Nomura T."/>
            <person name="Sasaki-Sekimoto Y."/>
            <person name="Seto Y."/>
            <person name="Wang Y."/>
            <person name="Wakatake T."/>
            <person name="Sakakibara H."/>
            <person name="Demura T."/>
            <person name="Yamaguchi S."/>
            <person name="Yoneyama K."/>
            <person name="Manabe R.I."/>
            <person name="Nelson D.C."/>
            <person name="Schulman A.H."/>
            <person name="Timko M.P."/>
            <person name="dePamphilis C.W."/>
            <person name="Choi D."/>
            <person name="Shirasu K."/>
        </authorList>
    </citation>
    <scope>NUCLEOTIDE SEQUENCE [LARGE SCALE GENOMIC DNA]</scope>
    <source>
        <strain evidence="13">cv. UVA1</strain>
    </source>
</reference>
<feature type="compositionally biased region" description="Polar residues" evidence="9">
    <location>
        <begin position="15"/>
        <end position="26"/>
    </location>
</feature>
<sequence>MGRCITTESEDGLFSTDSPFSNDGDNLSGSLKGPGVVLKKGPWTAAEDAILVDYVKKHGEGNWNAVQKHSGLSRCGKSCRLRWANHLRPNLKKGAFTAEEERLIIELHAKMGNKWAQMAAHLPGRTDNEIKNYWNTRIKRRQRAGLPLYPPDMPLHAHPQNQQQFSSPGIFGDNGCHEIMHSSGYGTPDNMLDSYDILPYAPEFHGISGRVSKGNGFGTPREALPFERSLTDGSINKMPQSLGLQFTYGPDHTKKLLPFGANQDIHHTSNVIFSASKPISGAQKLELPSLQYQQISFGLWDPTLDESMDPIVHSPPLSLSGPFFSSNCHIPGSSGLLEDLLYEAKALSNQSSVWSPSSNYSHGNSSALKTCSTEVKDYLDQGSPLGYSMGLISDVHTPTGDIGSSLQDAMSACDVKSEVLNESWILDYGSEKVQNNLERYRPDAILGSFGSWIGPNEKQQSCPMLLTDGVLVGDNRLANRGLKSSCSWNNMPPVRQVSDSSSLLPDF</sequence>
<evidence type="ECO:0000256" key="8">
    <source>
        <dbReference type="ARBA" id="ARBA00057804"/>
    </source>
</evidence>
<keyword evidence="5" id="KW-0010">Activator</keyword>
<feature type="domain" description="Myb-like" evidence="10">
    <location>
        <begin position="88"/>
        <end position="138"/>
    </location>
</feature>
<evidence type="ECO:0000256" key="2">
    <source>
        <dbReference type="ARBA" id="ARBA00022737"/>
    </source>
</evidence>
<dbReference type="Pfam" id="PF00249">
    <property type="entry name" value="Myb_DNA-binding"/>
    <property type="match status" value="2"/>
</dbReference>
<dbReference type="GO" id="GO:0048235">
    <property type="term" value="P:pollen sperm cell differentiation"/>
    <property type="evidence" value="ECO:0007669"/>
    <property type="project" value="UniProtKB-ARBA"/>
</dbReference>
<dbReference type="OrthoDB" id="2143914at2759"/>
<dbReference type="SMART" id="SM00717">
    <property type="entry name" value="SANT"/>
    <property type="match status" value="2"/>
</dbReference>
<feature type="domain" description="Myb-like" evidence="10">
    <location>
        <begin position="38"/>
        <end position="87"/>
    </location>
</feature>
<feature type="domain" description="HTH myb-type" evidence="11">
    <location>
        <begin position="35"/>
        <end position="87"/>
    </location>
</feature>
<dbReference type="PANTHER" id="PTHR47995:SF18">
    <property type="entry name" value="TRANSCRIPTION FACTOR MYB65"/>
    <property type="match status" value="1"/>
</dbReference>
<dbReference type="FunFam" id="1.10.10.60:FF:000119">
    <property type="entry name" value="Transcription factor GAMYB"/>
    <property type="match status" value="1"/>
</dbReference>
<dbReference type="GO" id="GO:0040008">
    <property type="term" value="P:regulation of growth"/>
    <property type="evidence" value="ECO:0007669"/>
    <property type="project" value="UniProtKB-ARBA"/>
</dbReference>
<dbReference type="SUPFAM" id="SSF46689">
    <property type="entry name" value="Homeodomain-like"/>
    <property type="match status" value="1"/>
</dbReference>
<evidence type="ECO:0000256" key="1">
    <source>
        <dbReference type="ARBA" id="ARBA00004123"/>
    </source>
</evidence>
<dbReference type="AlphaFoldDB" id="A0A5A7QLV3"/>
<evidence type="ECO:0000256" key="3">
    <source>
        <dbReference type="ARBA" id="ARBA00023015"/>
    </source>
</evidence>
<keyword evidence="4" id="KW-0238">DNA-binding</keyword>
<keyword evidence="7" id="KW-0539">Nucleus</keyword>
<evidence type="ECO:0000256" key="5">
    <source>
        <dbReference type="ARBA" id="ARBA00023159"/>
    </source>
</evidence>
<name>A0A5A7QLV3_STRAF</name>
<accession>A0A5A7QLV3</accession>
<evidence type="ECO:0000259" key="10">
    <source>
        <dbReference type="PROSITE" id="PS50090"/>
    </source>
</evidence>
<dbReference type="GO" id="GO:0003677">
    <property type="term" value="F:DNA binding"/>
    <property type="evidence" value="ECO:0007669"/>
    <property type="project" value="UniProtKB-KW"/>
</dbReference>
<evidence type="ECO:0000256" key="6">
    <source>
        <dbReference type="ARBA" id="ARBA00023163"/>
    </source>
</evidence>
<evidence type="ECO:0000256" key="7">
    <source>
        <dbReference type="ARBA" id="ARBA00023242"/>
    </source>
</evidence>
<proteinExistence type="predicted"/>
<keyword evidence="13" id="KW-1185">Reference proteome</keyword>
<dbReference type="GO" id="GO:0005634">
    <property type="term" value="C:nucleus"/>
    <property type="evidence" value="ECO:0007669"/>
    <property type="project" value="UniProtKB-SubCell"/>
</dbReference>
<protein>
    <submittedName>
        <fullName evidence="12">Myb domain protein 33</fullName>
    </submittedName>
</protein>
<comment type="function">
    <text evidence="8">Transcription factor.</text>
</comment>
<dbReference type="Proteomes" id="UP000325081">
    <property type="component" value="Unassembled WGS sequence"/>
</dbReference>
<evidence type="ECO:0000259" key="11">
    <source>
        <dbReference type="PROSITE" id="PS51294"/>
    </source>
</evidence>
<dbReference type="GO" id="GO:0045893">
    <property type="term" value="P:positive regulation of DNA-templated transcription"/>
    <property type="evidence" value="ECO:0007669"/>
    <property type="project" value="UniProtKB-ARBA"/>
</dbReference>
<evidence type="ECO:0000256" key="4">
    <source>
        <dbReference type="ARBA" id="ARBA00023125"/>
    </source>
</evidence>
<dbReference type="PROSITE" id="PS50090">
    <property type="entry name" value="MYB_LIKE"/>
    <property type="match status" value="2"/>
</dbReference>
<feature type="region of interest" description="Disordered" evidence="9">
    <location>
        <begin position="1"/>
        <end position="26"/>
    </location>
</feature>
<dbReference type="PROSITE" id="PS51294">
    <property type="entry name" value="HTH_MYB"/>
    <property type="match status" value="2"/>
</dbReference>
<organism evidence="12 13">
    <name type="scientific">Striga asiatica</name>
    <name type="common">Asiatic witchweed</name>
    <name type="synonym">Buchnera asiatica</name>
    <dbReference type="NCBI Taxonomy" id="4170"/>
    <lineage>
        <taxon>Eukaryota</taxon>
        <taxon>Viridiplantae</taxon>
        <taxon>Streptophyta</taxon>
        <taxon>Embryophyta</taxon>
        <taxon>Tracheophyta</taxon>
        <taxon>Spermatophyta</taxon>
        <taxon>Magnoliopsida</taxon>
        <taxon>eudicotyledons</taxon>
        <taxon>Gunneridae</taxon>
        <taxon>Pentapetalae</taxon>
        <taxon>asterids</taxon>
        <taxon>lamiids</taxon>
        <taxon>Lamiales</taxon>
        <taxon>Orobanchaceae</taxon>
        <taxon>Buchnereae</taxon>
        <taxon>Striga</taxon>
    </lineage>
</organism>
<dbReference type="InterPro" id="IPR017930">
    <property type="entry name" value="Myb_dom"/>
</dbReference>
<feature type="domain" description="HTH myb-type" evidence="11">
    <location>
        <begin position="88"/>
        <end position="142"/>
    </location>
</feature>
<evidence type="ECO:0000313" key="13">
    <source>
        <dbReference type="Proteomes" id="UP000325081"/>
    </source>
</evidence>
<keyword evidence="3" id="KW-0805">Transcription regulation</keyword>
<keyword evidence="2" id="KW-0677">Repeat</keyword>
<comment type="subcellular location">
    <subcellularLocation>
        <location evidence="1">Nucleus</location>
    </subcellularLocation>
</comment>
<evidence type="ECO:0000313" key="12">
    <source>
        <dbReference type="EMBL" id="GER46295.1"/>
    </source>
</evidence>
<dbReference type="InterPro" id="IPR009057">
    <property type="entry name" value="Homeodomain-like_sf"/>
</dbReference>
<gene>
    <name evidence="12" type="ORF">STAS_23324</name>
</gene>
<comment type="caution">
    <text evidence="12">The sequence shown here is derived from an EMBL/GenBank/DDBJ whole genome shotgun (WGS) entry which is preliminary data.</text>
</comment>
<dbReference type="InterPro" id="IPR001005">
    <property type="entry name" value="SANT/Myb"/>
</dbReference>
<evidence type="ECO:0000256" key="9">
    <source>
        <dbReference type="SAM" id="MobiDB-lite"/>
    </source>
</evidence>
<dbReference type="Gene3D" id="1.10.10.60">
    <property type="entry name" value="Homeodomain-like"/>
    <property type="match status" value="2"/>
</dbReference>
<dbReference type="EMBL" id="BKCP01007515">
    <property type="protein sequence ID" value="GER46295.1"/>
    <property type="molecule type" value="Genomic_DNA"/>
</dbReference>